<dbReference type="GeneID" id="87954021"/>
<dbReference type="Proteomes" id="UP001329825">
    <property type="component" value="Chromosome 2"/>
</dbReference>
<evidence type="ECO:0008006" key="8">
    <source>
        <dbReference type="Google" id="ProtNLM"/>
    </source>
</evidence>
<dbReference type="PANTHER" id="PTHR34292">
    <property type="entry name" value="OUTER SPORE WALL PROTEIN LDS1"/>
    <property type="match status" value="1"/>
</dbReference>
<evidence type="ECO:0000256" key="1">
    <source>
        <dbReference type="ARBA" id="ARBA00004141"/>
    </source>
</evidence>
<dbReference type="PANTHER" id="PTHR34292:SF2">
    <property type="entry name" value="OUTER SPORE WALL PROTEIN LDS1"/>
    <property type="match status" value="1"/>
</dbReference>
<evidence type="ECO:0000256" key="2">
    <source>
        <dbReference type="ARBA" id="ARBA00022692"/>
    </source>
</evidence>
<dbReference type="InterPro" id="IPR059112">
    <property type="entry name" value="CysZ/EI24"/>
</dbReference>
<dbReference type="Pfam" id="PF07264">
    <property type="entry name" value="EI24"/>
    <property type="match status" value="1"/>
</dbReference>
<evidence type="ECO:0000313" key="7">
    <source>
        <dbReference type="Proteomes" id="UP001329825"/>
    </source>
</evidence>
<keyword evidence="7" id="KW-1185">Reference proteome</keyword>
<dbReference type="EMBL" id="CP141882">
    <property type="protein sequence ID" value="WRT64949.1"/>
    <property type="molecule type" value="Genomic_DNA"/>
</dbReference>
<dbReference type="RefSeq" id="XP_062789689.1">
    <property type="nucleotide sequence ID" value="XM_062933638.1"/>
</dbReference>
<feature type="transmembrane region" description="Helical" evidence="5">
    <location>
        <begin position="179"/>
        <end position="202"/>
    </location>
</feature>
<accession>A0ABZ1CUD3</accession>
<name>A0ABZ1CUD3_9TREE</name>
<keyword evidence="4 5" id="KW-0472">Membrane</keyword>
<comment type="subcellular location">
    <subcellularLocation>
        <location evidence="1">Membrane</location>
        <topology evidence="1">Multi-pass membrane protein</topology>
    </subcellularLocation>
</comment>
<reference evidence="6 7" key="1">
    <citation type="submission" date="2024-01" db="EMBL/GenBank/DDBJ databases">
        <title>Comparative genomics of Cryptococcus and Kwoniella reveals pathogenesis evolution and contrasting modes of karyotype evolution via chromosome fusion or intercentromeric recombination.</title>
        <authorList>
            <person name="Coelho M.A."/>
            <person name="David-Palma M."/>
            <person name="Shea T."/>
            <person name="Bowers K."/>
            <person name="McGinley-Smith S."/>
            <person name="Mohammad A.W."/>
            <person name="Gnirke A."/>
            <person name="Yurkov A.M."/>
            <person name="Nowrousian M."/>
            <person name="Sun S."/>
            <person name="Cuomo C.A."/>
            <person name="Heitman J."/>
        </authorList>
    </citation>
    <scope>NUCLEOTIDE SEQUENCE [LARGE SCALE GENOMIC DNA]</scope>
    <source>
        <strain evidence="6">CBS 11374</strain>
    </source>
</reference>
<sequence>MSAHTTRKRTSSTGNAITESVKRQVKEVTDTAQDAVTSGAWAYPIYGIYYLVSHPALMGPLLPTIFKGVLLSLGVVAGLFFFTYLPQVAVLAFVSGPLAFGLAIPVVLGEAYVVVNFLTRALLVNQAGVDLFDAVLLQKGHSALVEHGRQVTSGGSGGKSKVLGTLLMKPLSRFSTDNVVRYVLTLPLNLIPVVGTVFFLGFNGFKSGPGYHARYFQLKGYDKAKKQELIKKRRGAYTAFGTTAMVLNLIPALSILFTFTTSVGAALWASDLESKGRTAPDVKDAGKGAREEVDVILPSPGGSKGGKKDL</sequence>
<evidence type="ECO:0000313" key="6">
    <source>
        <dbReference type="EMBL" id="WRT64949.1"/>
    </source>
</evidence>
<proteinExistence type="predicted"/>
<keyword evidence="3 5" id="KW-1133">Transmembrane helix</keyword>
<feature type="transmembrane region" description="Helical" evidence="5">
    <location>
        <begin position="91"/>
        <end position="115"/>
    </location>
</feature>
<feature type="transmembrane region" description="Helical" evidence="5">
    <location>
        <begin position="65"/>
        <end position="85"/>
    </location>
</feature>
<keyword evidence="2 5" id="KW-0812">Transmembrane</keyword>
<gene>
    <name evidence="6" type="ORF">IL334_001890</name>
</gene>
<organism evidence="6 7">
    <name type="scientific">Kwoniella shivajii</name>
    <dbReference type="NCBI Taxonomy" id="564305"/>
    <lineage>
        <taxon>Eukaryota</taxon>
        <taxon>Fungi</taxon>
        <taxon>Dikarya</taxon>
        <taxon>Basidiomycota</taxon>
        <taxon>Agaricomycotina</taxon>
        <taxon>Tremellomycetes</taxon>
        <taxon>Tremellales</taxon>
        <taxon>Cryptococcaceae</taxon>
        <taxon>Kwoniella</taxon>
    </lineage>
</organism>
<protein>
    <recommendedName>
        <fullName evidence="8">Outer spore wall protein RRT8</fullName>
    </recommendedName>
</protein>
<dbReference type="InterPro" id="IPR052786">
    <property type="entry name" value="Spore_wall_assembly"/>
</dbReference>
<evidence type="ECO:0000256" key="3">
    <source>
        <dbReference type="ARBA" id="ARBA00022989"/>
    </source>
</evidence>
<evidence type="ECO:0000256" key="5">
    <source>
        <dbReference type="SAM" id="Phobius"/>
    </source>
</evidence>
<evidence type="ECO:0000256" key="4">
    <source>
        <dbReference type="ARBA" id="ARBA00023136"/>
    </source>
</evidence>